<keyword evidence="3" id="KW-1185">Reference proteome</keyword>
<organism evidence="2 3">
    <name type="scientific">Carnegiea gigantea</name>
    <dbReference type="NCBI Taxonomy" id="171969"/>
    <lineage>
        <taxon>Eukaryota</taxon>
        <taxon>Viridiplantae</taxon>
        <taxon>Streptophyta</taxon>
        <taxon>Embryophyta</taxon>
        <taxon>Tracheophyta</taxon>
        <taxon>Spermatophyta</taxon>
        <taxon>Magnoliopsida</taxon>
        <taxon>eudicotyledons</taxon>
        <taxon>Gunneridae</taxon>
        <taxon>Pentapetalae</taxon>
        <taxon>Caryophyllales</taxon>
        <taxon>Cactineae</taxon>
        <taxon>Cactaceae</taxon>
        <taxon>Cactoideae</taxon>
        <taxon>Echinocereeae</taxon>
        <taxon>Carnegiea</taxon>
    </lineage>
</organism>
<gene>
    <name evidence="2" type="ORF">Cgig2_025248</name>
</gene>
<comment type="caution">
    <text evidence="2">The sequence shown here is derived from an EMBL/GenBank/DDBJ whole genome shotgun (WGS) entry which is preliminary data.</text>
</comment>
<evidence type="ECO:0000313" key="2">
    <source>
        <dbReference type="EMBL" id="KAJ8426843.1"/>
    </source>
</evidence>
<evidence type="ECO:0000313" key="3">
    <source>
        <dbReference type="Proteomes" id="UP001153076"/>
    </source>
</evidence>
<accession>A0A9Q1JNC5</accession>
<evidence type="ECO:0000259" key="1">
    <source>
        <dbReference type="Pfam" id="PF22936"/>
    </source>
</evidence>
<dbReference type="AlphaFoldDB" id="A0A9Q1JNC5"/>
<dbReference type="Proteomes" id="UP001153076">
    <property type="component" value="Unassembled WGS sequence"/>
</dbReference>
<proteinExistence type="predicted"/>
<dbReference type="Pfam" id="PF22936">
    <property type="entry name" value="Pol_BBD"/>
    <property type="match status" value="1"/>
</dbReference>
<reference evidence="2" key="1">
    <citation type="submission" date="2022-04" db="EMBL/GenBank/DDBJ databases">
        <title>Carnegiea gigantea Genome sequencing and assembly v2.</title>
        <authorList>
            <person name="Copetti D."/>
            <person name="Sanderson M.J."/>
            <person name="Burquez A."/>
            <person name="Wojciechowski M.F."/>
        </authorList>
    </citation>
    <scope>NUCLEOTIDE SEQUENCE</scope>
    <source>
        <strain evidence="2">SGP5-SGP5p</strain>
        <tissue evidence="2">Aerial part</tissue>
    </source>
</reference>
<dbReference type="InterPro" id="IPR054722">
    <property type="entry name" value="PolX-like_BBD"/>
</dbReference>
<name>A0A9Q1JNC5_9CARY</name>
<dbReference type="PANTHER" id="PTHR47592:SF27">
    <property type="entry name" value="OS08G0421700 PROTEIN"/>
    <property type="match status" value="1"/>
</dbReference>
<protein>
    <recommendedName>
        <fullName evidence="1">Retrovirus-related Pol polyprotein from transposon TNT 1-94-like beta-barrel domain-containing protein</fullName>
    </recommendedName>
</protein>
<dbReference type="OrthoDB" id="1742531at2759"/>
<feature type="domain" description="Retrovirus-related Pol polyprotein from transposon TNT 1-94-like beta-barrel" evidence="1">
    <location>
        <begin position="107"/>
        <end position="188"/>
    </location>
</feature>
<sequence length="240" mass="26327">MCCLAVPALNMCIRAFEHFHQDATGTYCPSIPAQFVGGFRNALFICWPIHRFPTVLSERKLQEKIRGKAKLEDEDDSYAYVIDGGDVFLAKSAQESVDDSIKGQNSWVLDSAASIHICKDKNSFDTLHSHGNYGYITVDNNEKLKVEGVGSVHLKLHNDVVRTFHNVKHVPSASVSLISLGKLTSYGYKYVGVRTWCKMYKVMALNGDGPERESAAATASLYRKRTTGGGAASGASVTML</sequence>
<dbReference type="PANTHER" id="PTHR47592">
    <property type="entry name" value="PBF68 PROTEIN"/>
    <property type="match status" value="1"/>
</dbReference>
<dbReference type="EMBL" id="JAKOGI010001232">
    <property type="protein sequence ID" value="KAJ8426843.1"/>
    <property type="molecule type" value="Genomic_DNA"/>
</dbReference>